<keyword evidence="2" id="KW-0949">S-adenosyl-L-methionine</keyword>
<feature type="binding site" evidence="1">
    <location>
        <position position="23"/>
    </location>
    <ligand>
        <name>Zn(2+)</name>
        <dbReference type="ChEBI" id="CHEBI:29105"/>
    </ligand>
</feature>
<feature type="binding site" evidence="2">
    <location>
        <position position="80"/>
    </location>
    <ligand>
        <name>S-adenosyl-L-methionine</name>
        <dbReference type="ChEBI" id="CHEBI:59789"/>
    </ligand>
</feature>
<feature type="binding site" evidence="1">
    <location>
        <position position="41"/>
    </location>
    <ligand>
        <name>Zn(2+)</name>
        <dbReference type="ChEBI" id="CHEBI:29105"/>
    </ligand>
</feature>
<dbReference type="InterPro" id="IPR048647">
    <property type="entry name" value="RlmA_N"/>
</dbReference>
<accession>A0A443IK34</accession>
<dbReference type="Pfam" id="PF13649">
    <property type="entry name" value="Methyltransf_25"/>
    <property type="match status" value="1"/>
</dbReference>
<evidence type="ECO:0000259" key="4">
    <source>
        <dbReference type="Pfam" id="PF21302"/>
    </source>
</evidence>
<dbReference type="SUPFAM" id="SSF53335">
    <property type="entry name" value="S-adenosyl-L-methionine-dependent methyltransferases"/>
    <property type="match status" value="1"/>
</dbReference>
<evidence type="ECO:0000259" key="3">
    <source>
        <dbReference type="Pfam" id="PF13649"/>
    </source>
</evidence>
<keyword evidence="1" id="KW-0862">Zinc</keyword>
<protein>
    <submittedName>
        <fullName evidence="5">Methyltransferase domain-containing protein</fullName>
    </submittedName>
</protein>
<sequence length="293" mass="33294">MNQKERSAEAVSGIVDVFRCPLCNSPMKVFALKSLICSNSHTFDFSKQGYVNMMNRPSNGHYDKKLFEARRRIIMESNLYTLLHEKVSEMLKKHLDGSYEPTVLLDAGCGEGSHLQKTLDECKNDAITGIGLDISKEGIMMAAKNYKSPIWLVGDLANIPLSDQSCHVVLNCLSPANYEEFKRIMALNGLIVKVVPRSNYLKELREILFTDKNKKTYNNDEIVSLFKQHFHLEENVKLSYVKELNQTELINLVQMSPLAWNSKKEQIESFMNQDSVGITVDLDILVGVTKHMN</sequence>
<keyword evidence="1" id="KW-0479">Metal-binding</keyword>
<keyword evidence="5" id="KW-0808">Transferase</keyword>
<proteinExistence type="predicted"/>
<dbReference type="Gene3D" id="3.40.50.150">
    <property type="entry name" value="Vaccinia Virus protein VP39"/>
    <property type="match status" value="1"/>
</dbReference>
<name>A0A443IK34_9BACI</name>
<evidence type="ECO:0000313" key="6">
    <source>
        <dbReference type="Proteomes" id="UP000273811"/>
    </source>
</evidence>
<dbReference type="OrthoDB" id="5522265at2"/>
<evidence type="ECO:0000313" key="5">
    <source>
        <dbReference type="EMBL" id="RWR04945.1"/>
    </source>
</evidence>
<dbReference type="InterPro" id="IPR041698">
    <property type="entry name" value="Methyltransf_25"/>
</dbReference>
<dbReference type="PIRSF" id="PIRSF018249">
    <property type="entry name" value="MyrA_prd"/>
    <property type="match status" value="1"/>
</dbReference>
<feature type="binding site" evidence="2">
    <location>
        <position position="200"/>
    </location>
    <ligand>
        <name>S-adenosyl-L-methionine</name>
        <dbReference type="ChEBI" id="CHEBI:59789"/>
    </ligand>
</feature>
<dbReference type="InterPro" id="IPR029063">
    <property type="entry name" value="SAM-dependent_MTases_sf"/>
</dbReference>
<dbReference type="AlphaFoldDB" id="A0A443IK34"/>
<comment type="caution">
    <text evidence="5">The sequence shown here is derived from an EMBL/GenBank/DDBJ whole genome shotgun (WGS) entry which is preliminary data.</text>
</comment>
<dbReference type="GO" id="GO:0008168">
    <property type="term" value="F:methyltransferase activity"/>
    <property type="evidence" value="ECO:0007669"/>
    <property type="project" value="UniProtKB-KW"/>
</dbReference>
<dbReference type="EMBL" id="QYTU02000050">
    <property type="protein sequence ID" value="RWR04945.1"/>
    <property type="molecule type" value="Genomic_DNA"/>
</dbReference>
<dbReference type="Proteomes" id="UP000273811">
    <property type="component" value="Unassembled WGS sequence"/>
</dbReference>
<reference evidence="5" key="1">
    <citation type="submission" date="2018-12" db="EMBL/GenBank/DDBJ databases">
        <authorList>
            <person name="Sun L."/>
            <person name="Chen Z."/>
        </authorList>
    </citation>
    <scope>NUCLEOTIDE SEQUENCE [LARGE SCALE GENOMIC DNA]</scope>
    <source>
        <strain evidence="5">DSM 16012</strain>
    </source>
</reference>
<feature type="domain" description="Methyltransferase" evidence="3">
    <location>
        <begin position="105"/>
        <end position="174"/>
    </location>
</feature>
<keyword evidence="6" id="KW-1185">Reference proteome</keyword>
<feature type="binding site" evidence="1">
    <location>
        <position position="37"/>
    </location>
    <ligand>
        <name>Zn(2+)</name>
        <dbReference type="ChEBI" id="CHEBI:29105"/>
    </ligand>
</feature>
<dbReference type="InterPro" id="IPR016718">
    <property type="entry name" value="rRNA_m1G-MeTrfase_A_prd"/>
</dbReference>
<feature type="binding site" evidence="1">
    <location>
        <position position="20"/>
    </location>
    <ligand>
        <name>Zn(2+)</name>
        <dbReference type="ChEBI" id="CHEBI:29105"/>
    </ligand>
</feature>
<feature type="binding site" evidence="2">
    <location>
        <begin position="111"/>
        <end position="112"/>
    </location>
    <ligand>
        <name>S-adenosyl-L-methionine</name>
        <dbReference type="ChEBI" id="CHEBI:59789"/>
    </ligand>
</feature>
<dbReference type="RefSeq" id="WP_120075530.1">
    <property type="nucleotide sequence ID" value="NZ_CP126113.1"/>
</dbReference>
<dbReference type="GO" id="GO:0032259">
    <property type="term" value="P:methylation"/>
    <property type="evidence" value="ECO:0007669"/>
    <property type="project" value="UniProtKB-KW"/>
</dbReference>
<dbReference type="GO" id="GO:0046872">
    <property type="term" value="F:metal ion binding"/>
    <property type="evidence" value="ECO:0007669"/>
    <property type="project" value="UniProtKB-KW"/>
</dbReference>
<evidence type="ECO:0000256" key="1">
    <source>
        <dbReference type="PIRSR" id="PIRSR018249-1"/>
    </source>
</evidence>
<feature type="domain" description="23S rRNA (guanine(745)-N(1))-methyltransferase N-terminal" evidence="4">
    <location>
        <begin position="18"/>
        <end position="54"/>
    </location>
</feature>
<dbReference type="Pfam" id="PF21302">
    <property type="entry name" value="Zn_ribbon_RlmA"/>
    <property type="match status" value="1"/>
</dbReference>
<gene>
    <name evidence="5" type="ORF">D4N35_016120</name>
</gene>
<keyword evidence="5" id="KW-0489">Methyltransferase</keyword>
<evidence type="ECO:0000256" key="2">
    <source>
        <dbReference type="PIRSR" id="PIRSR018249-2"/>
    </source>
</evidence>
<organism evidence="5 6">
    <name type="scientific">Siminovitchia fortis</name>
    <dbReference type="NCBI Taxonomy" id="254758"/>
    <lineage>
        <taxon>Bacteria</taxon>
        <taxon>Bacillati</taxon>
        <taxon>Bacillota</taxon>
        <taxon>Bacilli</taxon>
        <taxon>Bacillales</taxon>
        <taxon>Bacillaceae</taxon>
        <taxon>Siminovitchia</taxon>
    </lineage>
</organism>